<dbReference type="RefSeq" id="WP_118314538.1">
    <property type="nucleotide sequence ID" value="NZ_QRNJ01000028.1"/>
</dbReference>
<evidence type="ECO:0000256" key="1">
    <source>
        <dbReference type="SAM" id="Coils"/>
    </source>
</evidence>
<evidence type="ECO:0000313" key="2">
    <source>
        <dbReference type="EMBL" id="RHK39144.1"/>
    </source>
</evidence>
<evidence type="ECO:0000313" key="3">
    <source>
        <dbReference type="Proteomes" id="UP000283497"/>
    </source>
</evidence>
<proteinExistence type="predicted"/>
<reference evidence="2 3" key="1">
    <citation type="submission" date="2018-08" db="EMBL/GenBank/DDBJ databases">
        <title>A genome reference for cultivated species of the human gut microbiota.</title>
        <authorList>
            <person name="Zou Y."/>
            <person name="Xue W."/>
            <person name="Luo G."/>
        </authorList>
    </citation>
    <scope>NUCLEOTIDE SEQUENCE [LARGE SCALE GENOMIC DNA]</scope>
    <source>
        <strain evidence="2 3">AF45-14BH</strain>
    </source>
</reference>
<evidence type="ECO:0008006" key="4">
    <source>
        <dbReference type="Google" id="ProtNLM"/>
    </source>
</evidence>
<accession>A0A415G758</accession>
<keyword evidence="1" id="KW-0175">Coiled coil</keyword>
<protein>
    <recommendedName>
        <fullName evidence="4">Helicase/UvrB N-terminal domain-containing protein</fullName>
    </recommendedName>
</protein>
<feature type="coiled-coil region" evidence="1">
    <location>
        <begin position="33"/>
        <end position="94"/>
    </location>
</feature>
<dbReference type="EMBL" id="QRNJ01000028">
    <property type="protein sequence ID" value="RHK39144.1"/>
    <property type="molecule type" value="Genomic_DNA"/>
</dbReference>
<name>A0A415G758_9FIRM</name>
<comment type="caution">
    <text evidence="2">The sequence shown here is derived from an EMBL/GenBank/DDBJ whole genome shotgun (WGS) entry which is preliminary data.</text>
</comment>
<dbReference type="Proteomes" id="UP000283497">
    <property type="component" value="Unassembled WGS sequence"/>
</dbReference>
<dbReference type="AlphaFoldDB" id="A0A415G758"/>
<sequence>MLKQYFLDIMRKECNGLYLCEVPTGIGKSYQAAHAMEEYVKEIREEYAKAMRQCARTITDERKLIYLTPLRKNVGEEEEELKKAYENEELFEKEVLHIKSNVDNIIENLGKVTIPQDKQPFNYDELKKQVKAYNGEPSPEIKKIWEDKVEEEERKFRKEIKNILSVIPARERLDRIKNDKQYQWIGQLYPVVFIKEKKIILMTISKFLSKNISLVDKSVTFFDSDISKNAVIFMDEFDSTKEFVRNHIIQNSFKSNDDYLDVFRQIASNMDLTNFDRYVTEAETRIDEDGTKYEKFCDRAKKIMEDYKLNLNYKTVLEQDDIKQPFIFHDGQINTICKKGFSVVGIENMVKNRIDIQQVDEKEEINGAISISALLKDIHDFLRDFRFFLLKWAEQYATVVNIYRQKTETPMDILQEDNALSSLMGCFKLKVDQQKLVYDEADKIKIELKSKKEDFYQTGFEYYRFVDADRHNHKTDINFVSIRTTPEKILLAMARKASVIGMSASAEFKTVLNNYNLDYLKEELGPDYHITESALKTEIAAELVKRNIPYKNKEIKCHGFRISAERNYFENKECRKILVQKIKNEISDSDKQGSYKQNRYLAIANVFHIFCTSNMRTLLCLENILAEEGKEKWDTTVLNGLLDSAKEDTDYRGDDIEIIVMNSKNFKNKKKEFKEKLNKHKRVIIISSYKTLAEGQNLQYNVKDTEGLIRLPGKRKGKEKDLDGIYLGEITYIIRRSIDSGQPFDRNERNKNISEQIFQAEDLFVQSEIGKTDKDKWIKEAFLGENKSKQYNLKSIGVSITRTVLQAVGRLCRTTLKSPDIYILVNENVLKKMNVDDLNIKESQCLFPPEMLKILELKEEYNRDKERAKEDSIKEAWEEAREEANKSSFRSLDWINDFLENCWKLIEQRNWIEMREWVLKYPTLYDEAKLPDNILNEFYFHIPGRKKKYYFKAYNDFQDGVEVSFADKSNCRGWSEMSEKAAKLPYILKYKGMKEYFKKKGYVTSFKMLPRILNPVMFRNIYKGALGEVAGRFIIENELGIKLIDITEPEKFEKFDFRLNEEVYVDFKNWDESMQVDRENELKKIRQKMRMVGAKRVYIINIVVEDGTKYEIKESTDGIIEIPGLITKNGDIITKPIEKLAKEVK</sequence>
<organism evidence="2 3">
    <name type="scientific">Anaerobutyricum hallii</name>
    <dbReference type="NCBI Taxonomy" id="39488"/>
    <lineage>
        <taxon>Bacteria</taxon>
        <taxon>Bacillati</taxon>
        <taxon>Bacillota</taxon>
        <taxon>Clostridia</taxon>
        <taxon>Lachnospirales</taxon>
        <taxon>Lachnospiraceae</taxon>
        <taxon>Anaerobutyricum</taxon>
    </lineage>
</organism>
<gene>
    <name evidence="2" type="ORF">DW068_08265</name>
</gene>